<reference evidence="1 2" key="1">
    <citation type="submission" date="2020-03" db="EMBL/GenBank/DDBJ databases">
        <title>Bradyrhizobium diversity isolated from nodules of Indigofera sp.</title>
        <authorList>
            <person name="Klepa M."/>
            <person name="Helene L."/>
            <person name="Hungria M."/>
        </authorList>
    </citation>
    <scope>NUCLEOTIDE SEQUENCE [LARGE SCALE GENOMIC DNA]</scope>
    <source>
        <strain evidence="1 2">WSM 1791</strain>
    </source>
</reference>
<dbReference type="Proteomes" id="UP000544122">
    <property type="component" value="Unassembled WGS sequence"/>
</dbReference>
<name>A0A7Y4GX70_9BRAD</name>
<keyword evidence="2" id="KW-1185">Reference proteome</keyword>
<sequence length="146" mass="15319">MLPVPALPCAKAIAGEMRAAIKTAAMSDRVAMAFSLSNNASQLGKTRHVPLTLIGRATRADALTQKRVNPSSLADSLDWNCRDATPHQGSHTADEIAHSLDASPVTVMLPVPFVIAPLTLPPKVMLRPKSAAAFVHVGVAGVSRLP</sequence>
<gene>
    <name evidence="1" type="ORF">HCN58_28080</name>
</gene>
<dbReference type="RefSeq" id="WP_171582580.1">
    <property type="nucleotide sequence ID" value="NZ_JAAVLX010000010.1"/>
</dbReference>
<dbReference type="EMBL" id="JAAVLX010000010">
    <property type="protein sequence ID" value="NOJ43373.1"/>
    <property type="molecule type" value="Genomic_DNA"/>
</dbReference>
<accession>A0A7Y4GX70</accession>
<organism evidence="1 2">
    <name type="scientific">Bradyrhizobium australiense</name>
    <dbReference type="NCBI Taxonomy" id="2721161"/>
    <lineage>
        <taxon>Bacteria</taxon>
        <taxon>Pseudomonadati</taxon>
        <taxon>Pseudomonadota</taxon>
        <taxon>Alphaproteobacteria</taxon>
        <taxon>Hyphomicrobiales</taxon>
        <taxon>Nitrobacteraceae</taxon>
        <taxon>Bradyrhizobium</taxon>
    </lineage>
</organism>
<dbReference type="AlphaFoldDB" id="A0A7Y4GX70"/>
<comment type="caution">
    <text evidence="1">The sequence shown here is derived from an EMBL/GenBank/DDBJ whole genome shotgun (WGS) entry which is preliminary data.</text>
</comment>
<proteinExistence type="predicted"/>
<protein>
    <submittedName>
        <fullName evidence="1">Uncharacterized protein</fullName>
    </submittedName>
</protein>
<evidence type="ECO:0000313" key="1">
    <source>
        <dbReference type="EMBL" id="NOJ43373.1"/>
    </source>
</evidence>
<evidence type="ECO:0000313" key="2">
    <source>
        <dbReference type="Proteomes" id="UP000544122"/>
    </source>
</evidence>